<proteinExistence type="predicted"/>
<dbReference type="EMBL" id="AP024355">
    <property type="protein sequence ID" value="BCR06346.1"/>
    <property type="molecule type" value="Genomic_DNA"/>
</dbReference>
<reference evidence="2 3" key="2">
    <citation type="journal article" date="2021" name="Int. J. Syst. Evol. Microbiol.">
        <title>Isolation and Polyphasic Characterization of Desulfuromonas versatilis sp. Nov., an Electrogenic Bacteria Capable of Versatile Metabolism Isolated from a Graphene Oxide-Reducing Enrichment Culture.</title>
        <authorList>
            <person name="Xie L."/>
            <person name="Yoshida N."/>
            <person name="Ishii S."/>
            <person name="Meng L."/>
        </authorList>
    </citation>
    <scope>NUCLEOTIDE SEQUENCE [LARGE SCALE GENOMIC DNA]</scope>
    <source>
        <strain evidence="2 3">NIT-T3</strain>
    </source>
</reference>
<dbReference type="InterPro" id="IPR029063">
    <property type="entry name" value="SAM-dependent_MTases_sf"/>
</dbReference>
<dbReference type="InterPro" id="IPR050508">
    <property type="entry name" value="Methyltransf_Superfamily"/>
</dbReference>
<evidence type="ECO:0000313" key="2">
    <source>
        <dbReference type="EMBL" id="BCR06346.1"/>
    </source>
</evidence>
<dbReference type="InterPro" id="IPR041698">
    <property type="entry name" value="Methyltransf_25"/>
</dbReference>
<evidence type="ECO:0000259" key="1">
    <source>
        <dbReference type="Pfam" id="PF13649"/>
    </source>
</evidence>
<accession>A0ABN6E1X2</accession>
<name>A0ABN6E1X2_9BACT</name>
<keyword evidence="2" id="KW-0489">Methyltransferase</keyword>
<organism evidence="2 3">
    <name type="scientific">Desulfuromonas versatilis</name>
    <dbReference type="NCBI Taxonomy" id="2802975"/>
    <lineage>
        <taxon>Bacteria</taxon>
        <taxon>Pseudomonadati</taxon>
        <taxon>Thermodesulfobacteriota</taxon>
        <taxon>Desulfuromonadia</taxon>
        <taxon>Desulfuromonadales</taxon>
        <taxon>Desulfuromonadaceae</taxon>
        <taxon>Desulfuromonas</taxon>
    </lineage>
</organism>
<evidence type="ECO:0000313" key="3">
    <source>
        <dbReference type="Proteomes" id="UP001319827"/>
    </source>
</evidence>
<dbReference type="Pfam" id="PF13649">
    <property type="entry name" value="Methyltransf_25"/>
    <property type="match status" value="1"/>
</dbReference>
<dbReference type="Proteomes" id="UP001319827">
    <property type="component" value="Chromosome"/>
</dbReference>
<keyword evidence="3" id="KW-1185">Reference proteome</keyword>
<dbReference type="RefSeq" id="WP_221249721.1">
    <property type="nucleotide sequence ID" value="NZ_AP024355.1"/>
</dbReference>
<keyword evidence="2" id="KW-0808">Transferase</keyword>
<protein>
    <submittedName>
        <fullName evidence="2">Methyltransferase</fullName>
    </submittedName>
</protein>
<dbReference type="GO" id="GO:0032259">
    <property type="term" value="P:methylation"/>
    <property type="evidence" value="ECO:0007669"/>
    <property type="project" value="UniProtKB-KW"/>
</dbReference>
<sequence>MPPEVPKTRGRDLNHVAWLYDPVIEGLSFGRERRFRDKTLEHMAFSPTDRILDVGCGTGTLTLQIARRLEAPGEAVGVDAAPKMIAIAAAKARRTGVPAHFAAGVAEALDFPDASFDLVVNSMFTHHIDTELKIRAFAEMYRVLRPGGRLVTADIDRPTTWWGWLMGWGGRVLLVQKELEDNLRGLLPGLMAKAGFVEVKRVDHVHGLVSFFTARRPEDP</sequence>
<gene>
    <name evidence="2" type="ORF">DESUT3_34150</name>
</gene>
<feature type="domain" description="Methyltransferase" evidence="1">
    <location>
        <begin position="51"/>
        <end position="148"/>
    </location>
</feature>
<dbReference type="GO" id="GO:0008168">
    <property type="term" value="F:methyltransferase activity"/>
    <property type="evidence" value="ECO:0007669"/>
    <property type="project" value="UniProtKB-KW"/>
</dbReference>
<dbReference type="PANTHER" id="PTHR42912:SF80">
    <property type="entry name" value="METHYLTRANSFERASE DOMAIN-CONTAINING PROTEIN"/>
    <property type="match status" value="1"/>
</dbReference>
<reference evidence="2 3" key="1">
    <citation type="journal article" date="2016" name="C (Basel)">
        <title>Selective Growth of and Electricity Production by Marine Exoelectrogenic Bacteria in Self-Aggregated Hydrogel of Microbially Reduced Graphene Oxide.</title>
        <authorList>
            <person name="Yoshida N."/>
            <person name="Goto Y."/>
            <person name="Miyata Y."/>
        </authorList>
    </citation>
    <scope>NUCLEOTIDE SEQUENCE [LARGE SCALE GENOMIC DNA]</scope>
    <source>
        <strain evidence="2 3">NIT-T3</strain>
    </source>
</reference>
<dbReference type="PANTHER" id="PTHR42912">
    <property type="entry name" value="METHYLTRANSFERASE"/>
    <property type="match status" value="1"/>
</dbReference>
<dbReference type="SUPFAM" id="SSF53335">
    <property type="entry name" value="S-adenosyl-L-methionine-dependent methyltransferases"/>
    <property type="match status" value="1"/>
</dbReference>
<dbReference type="Gene3D" id="3.40.50.150">
    <property type="entry name" value="Vaccinia Virus protein VP39"/>
    <property type="match status" value="1"/>
</dbReference>
<dbReference type="CDD" id="cd02440">
    <property type="entry name" value="AdoMet_MTases"/>
    <property type="match status" value="1"/>
</dbReference>